<keyword evidence="3" id="KW-1185">Reference proteome</keyword>
<dbReference type="InterPro" id="IPR043917">
    <property type="entry name" value="DUF5753"/>
</dbReference>
<dbReference type="InterPro" id="IPR001387">
    <property type="entry name" value="Cro/C1-type_HTH"/>
</dbReference>
<protein>
    <submittedName>
        <fullName evidence="2">Transcriptional regulator</fullName>
    </submittedName>
</protein>
<proteinExistence type="predicted"/>
<dbReference type="AlphaFoldDB" id="A0A401YHB9"/>
<reference evidence="2 3" key="1">
    <citation type="submission" date="2018-12" db="EMBL/GenBank/DDBJ databases">
        <title>Draft genome sequence of Embleya hyalina NBRC 13850T.</title>
        <authorList>
            <person name="Komaki H."/>
            <person name="Hosoyama A."/>
            <person name="Kimura A."/>
            <person name="Ichikawa N."/>
            <person name="Tamura T."/>
        </authorList>
    </citation>
    <scope>NUCLEOTIDE SEQUENCE [LARGE SCALE GENOMIC DNA]</scope>
    <source>
        <strain evidence="2 3">NBRC 13850</strain>
    </source>
</reference>
<dbReference type="Proteomes" id="UP000286931">
    <property type="component" value="Unassembled WGS sequence"/>
</dbReference>
<sequence>MTELADVVGYSKASMSRFETGDSRVPEELCPKLDAVFGTSGLFATLFEMLRNVPFPDRYSEYMALEREAIALSEWTGFHISGLLQTPGYMRALFRDGNPGASDARVATLIERRMNRRVIFDKKPPPYLKVLLDESVLRRTMGSPEVMIEQLEALLGTMDHEYGNTRVLPLKHGGFGLNEATQIYIELPDGTSLAYLEGNATSRMIEEPGMVTERKRDYERAAAYALSPAESAAMIRTVIKEYEECPKPPN</sequence>
<dbReference type="Pfam" id="PF19054">
    <property type="entry name" value="DUF5753"/>
    <property type="match status" value="1"/>
</dbReference>
<accession>A0A401YHB9</accession>
<organism evidence="2 3">
    <name type="scientific">Embleya hyalina</name>
    <dbReference type="NCBI Taxonomy" id="516124"/>
    <lineage>
        <taxon>Bacteria</taxon>
        <taxon>Bacillati</taxon>
        <taxon>Actinomycetota</taxon>
        <taxon>Actinomycetes</taxon>
        <taxon>Kitasatosporales</taxon>
        <taxon>Streptomycetaceae</taxon>
        <taxon>Embleya</taxon>
    </lineage>
</organism>
<evidence type="ECO:0000259" key="1">
    <source>
        <dbReference type="Pfam" id="PF19054"/>
    </source>
</evidence>
<comment type="caution">
    <text evidence="2">The sequence shown here is derived from an EMBL/GenBank/DDBJ whole genome shotgun (WGS) entry which is preliminary data.</text>
</comment>
<evidence type="ECO:0000313" key="3">
    <source>
        <dbReference type="Proteomes" id="UP000286931"/>
    </source>
</evidence>
<evidence type="ECO:0000313" key="2">
    <source>
        <dbReference type="EMBL" id="GCD94014.1"/>
    </source>
</evidence>
<gene>
    <name evidence="2" type="ORF">EHYA_01670</name>
</gene>
<dbReference type="EMBL" id="BIFH01000015">
    <property type="protein sequence ID" value="GCD94014.1"/>
    <property type="molecule type" value="Genomic_DNA"/>
</dbReference>
<feature type="domain" description="DUF5753" evidence="1">
    <location>
        <begin position="60"/>
        <end position="236"/>
    </location>
</feature>
<dbReference type="CDD" id="cd00093">
    <property type="entry name" value="HTH_XRE"/>
    <property type="match status" value="1"/>
</dbReference>
<name>A0A401YHB9_9ACTN</name>